<dbReference type="EMBL" id="LGRX02011680">
    <property type="protein sequence ID" value="KAK3268671.1"/>
    <property type="molecule type" value="Genomic_DNA"/>
</dbReference>
<reference evidence="5 6" key="1">
    <citation type="journal article" date="2015" name="Genome Biol. Evol.">
        <title>Comparative Genomics of a Bacterivorous Green Alga Reveals Evolutionary Causalities and Consequences of Phago-Mixotrophic Mode of Nutrition.</title>
        <authorList>
            <person name="Burns J.A."/>
            <person name="Paasch A."/>
            <person name="Narechania A."/>
            <person name="Kim E."/>
        </authorList>
    </citation>
    <scope>NUCLEOTIDE SEQUENCE [LARGE SCALE GENOMIC DNA]</scope>
    <source>
        <strain evidence="5 6">PLY_AMNH</strain>
    </source>
</reference>
<comment type="caution">
    <text evidence="5">The sequence shown here is derived from an EMBL/GenBank/DDBJ whole genome shotgun (WGS) entry which is preliminary data.</text>
</comment>
<accession>A0AAE0G0J4</accession>
<evidence type="ECO:0000256" key="2">
    <source>
        <dbReference type="ARBA" id="ARBA00022801"/>
    </source>
</evidence>
<protein>
    <recommendedName>
        <fullName evidence="4">Alpha-galactosidase</fullName>
        <ecNumber evidence="4">3.2.1.22</ecNumber>
    </recommendedName>
    <alternativeName>
        <fullName evidence="4">Melibiase</fullName>
    </alternativeName>
</protein>
<evidence type="ECO:0000256" key="3">
    <source>
        <dbReference type="ARBA" id="ARBA00023295"/>
    </source>
</evidence>
<gene>
    <name evidence="5" type="ORF">CYMTET_22836</name>
</gene>
<dbReference type="InterPro" id="IPR017853">
    <property type="entry name" value="GH"/>
</dbReference>
<dbReference type="AlphaFoldDB" id="A0AAE0G0J4"/>
<evidence type="ECO:0000256" key="4">
    <source>
        <dbReference type="RuleBase" id="RU361168"/>
    </source>
</evidence>
<dbReference type="CDD" id="cd14792">
    <property type="entry name" value="GH27"/>
    <property type="match status" value="1"/>
</dbReference>
<evidence type="ECO:0000313" key="6">
    <source>
        <dbReference type="Proteomes" id="UP001190700"/>
    </source>
</evidence>
<dbReference type="InterPro" id="IPR000111">
    <property type="entry name" value="Glyco_hydro_27/36_CS"/>
</dbReference>
<dbReference type="PANTHER" id="PTHR11452:SF75">
    <property type="entry name" value="ALPHA-GALACTOSIDASE MEL1"/>
    <property type="match status" value="1"/>
</dbReference>
<keyword evidence="3 4" id="KW-0326">Glycosidase</keyword>
<comment type="similarity">
    <text evidence="1 4">Belongs to the glycosyl hydrolase 27 family.</text>
</comment>
<evidence type="ECO:0000256" key="1">
    <source>
        <dbReference type="ARBA" id="ARBA00009743"/>
    </source>
</evidence>
<keyword evidence="4" id="KW-1015">Disulfide bond</keyword>
<dbReference type="InterPro" id="IPR002241">
    <property type="entry name" value="Glyco_hydro_27"/>
</dbReference>
<dbReference type="PROSITE" id="PS00512">
    <property type="entry name" value="ALPHA_GALACTOSIDASE"/>
    <property type="match status" value="1"/>
</dbReference>
<dbReference type="GO" id="GO:0005975">
    <property type="term" value="P:carbohydrate metabolic process"/>
    <property type="evidence" value="ECO:0007669"/>
    <property type="project" value="InterPro"/>
</dbReference>
<keyword evidence="6" id="KW-1185">Reference proteome</keyword>
<sequence length="436" mass="47951">MGPLSGYRPLQRSLVISDTFHTREAGSPCGNPKTKLKSLSLLVCKDAHPHWKSNLICIRLSRTPPYRNRLKKTAAGKALLACALAFLVVREGSALDNGLGRTPQMGFNTWNHFGCNINENLIRATADRLVALGLRDAGYKYVNLDDCWQVSRDAEGRIVEDPTAFPSGLKSLSDYVHSKGLLFGLYSDAGLKTCGGRPGSLGYELLDAQQYAKWGVDYLKYDNCNTDGTPPEKRYPVMRDALNATGRPIFFSMCEWGVDDPAKWAQEVGNSWRTTGDITDTFASMVSRADLTERLWRAAGPGGWNDPDMLEVGNGLMSHEEYKTHFSLWALMKAPLLIGCDLLSITNETLEILSNKEVIAVNQDALGVQGRKVAKARLQQPEEYRFYQGYLGAGGDLHVGNYTLAEAEAYCTAAGDKCAGFTFYGTHAPNATQLVK</sequence>
<dbReference type="PANTHER" id="PTHR11452">
    <property type="entry name" value="ALPHA-GALACTOSIDASE/ALPHA-N-ACETYLGALACTOSAMINIDASE"/>
    <property type="match status" value="1"/>
</dbReference>
<dbReference type="FunFam" id="3.20.20.70:FF:000093">
    <property type="entry name" value="Alpha-galactosidase"/>
    <property type="match status" value="1"/>
</dbReference>
<dbReference type="Gene3D" id="3.20.20.70">
    <property type="entry name" value="Aldolase class I"/>
    <property type="match status" value="1"/>
</dbReference>
<dbReference type="Proteomes" id="UP001190700">
    <property type="component" value="Unassembled WGS sequence"/>
</dbReference>
<dbReference type="EC" id="3.2.1.22" evidence="4"/>
<keyword evidence="2 4" id="KW-0378">Hydrolase</keyword>
<comment type="catalytic activity">
    <reaction evidence="4">
        <text>Hydrolysis of terminal, non-reducing alpha-D-galactose residues in alpha-D-galactosides, including galactose oligosaccharides, galactomannans and galactolipids.</text>
        <dbReference type="EC" id="3.2.1.22"/>
    </reaction>
</comment>
<dbReference type="InterPro" id="IPR013785">
    <property type="entry name" value="Aldolase_TIM"/>
</dbReference>
<dbReference type="SUPFAM" id="SSF51445">
    <property type="entry name" value="(Trans)glycosidases"/>
    <property type="match status" value="1"/>
</dbReference>
<dbReference type="PRINTS" id="PR00740">
    <property type="entry name" value="GLHYDRLASE27"/>
</dbReference>
<proteinExistence type="inferred from homology"/>
<name>A0AAE0G0J4_9CHLO</name>
<evidence type="ECO:0000313" key="5">
    <source>
        <dbReference type="EMBL" id="KAK3268671.1"/>
    </source>
</evidence>
<dbReference type="Pfam" id="PF16499">
    <property type="entry name" value="Melibiase_2"/>
    <property type="match status" value="1"/>
</dbReference>
<dbReference type="GO" id="GO:0004557">
    <property type="term" value="F:alpha-galactosidase activity"/>
    <property type="evidence" value="ECO:0007669"/>
    <property type="project" value="UniProtKB-EC"/>
</dbReference>
<organism evidence="5 6">
    <name type="scientific">Cymbomonas tetramitiformis</name>
    <dbReference type="NCBI Taxonomy" id="36881"/>
    <lineage>
        <taxon>Eukaryota</taxon>
        <taxon>Viridiplantae</taxon>
        <taxon>Chlorophyta</taxon>
        <taxon>Pyramimonadophyceae</taxon>
        <taxon>Pyramimonadales</taxon>
        <taxon>Pyramimonadaceae</taxon>
        <taxon>Cymbomonas</taxon>
    </lineage>
</organism>
<feature type="non-terminal residue" evidence="5">
    <location>
        <position position="436"/>
    </location>
</feature>